<dbReference type="AlphaFoldDB" id="A3TT28"/>
<dbReference type="PROSITE" id="PS00455">
    <property type="entry name" value="AMP_BINDING"/>
    <property type="match status" value="1"/>
</dbReference>
<dbReference type="InterPro" id="IPR020845">
    <property type="entry name" value="AMP-binding_CS"/>
</dbReference>
<gene>
    <name evidence="5" type="ORF">OB2597_05965</name>
</gene>
<dbReference type="Proteomes" id="UP000004318">
    <property type="component" value="Unassembled WGS sequence"/>
</dbReference>
<dbReference type="SUPFAM" id="SSF56801">
    <property type="entry name" value="Acetyl-CoA synthetase-like"/>
    <property type="match status" value="1"/>
</dbReference>
<comment type="similarity">
    <text evidence="1">Belongs to the ATP-dependent AMP-binding enzyme family.</text>
</comment>
<dbReference type="Pfam" id="PF00501">
    <property type="entry name" value="AMP-binding"/>
    <property type="match status" value="1"/>
</dbReference>
<feature type="domain" description="AMP-binding enzyme C-terminal" evidence="4">
    <location>
        <begin position="450"/>
        <end position="526"/>
    </location>
</feature>
<name>A3TT28_PSEBH</name>
<dbReference type="PANTHER" id="PTHR43201">
    <property type="entry name" value="ACYL-COA SYNTHETASE"/>
    <property type="match status" value="1"/>
</dbReference>
<dbReference type="OrthoDB" id="9803968at2"/>
<evidence type="ECO:0008006" key="7">
    <source>
        <dbReference type="Google" id="ProtNLM"/>
    </source>
</evidence>
<reference evidence="5 6" key="1">
    <citation type="journal article" date="2010" name="J. Bacteriol.">
        <title>Genome sequences of Oceanicola granulosus HTCC2516(T) and Oceanicola batsensis HTCC2597(TDelta).</title>
        <authorList>
            <person name="Thrash J.C."/>
            <person name="Cho J.C."/>
            <person name="Vergin K.L."/>
            <person name="Giovannoni S.J."/>
        </authorList>
    </citation>
    <scope>NUCLEOTIDE SEQUENCE [LARGE SCALE GENOMIC DNA]</scope>
    <source>
        <strain evidence="6">ATCC BAA-863 / DSM 15984 / KCTC 12145 / HTCC2597</strain>
    </source>
</reference>
<dbReference type="InterPro" id="IPR045851">
    <property type="entry name" value="AMP-bd_C_sf"/>
</dbReference>
<dbReference type="InterPro" id="IPR025110">
    <property type="entry name" value="AMP-bd_C"/>
</dbReference>
<evidence type="ECO:0000256" key="2">
    <source>
        <dbReference type="ARBA" id="ARBA00022598"/>
    </source>
</evidence>
<dbReference type="Gene3D" id="3.40.50.12780">
    <property type="entry name" value="N-terminal domain of ligase-like"/>
    <property type="match status" value="1"/>
</dbReference>
<dbReference type="Pfam" id="PF13193">
    <property type="entry name" value="AMP-binding_C"/>
    <property type="match status" value="1"/>
</dbReference>
<evidence type="ECO:0000313" key="5">
    <source>
        <dbReference type="EMBL" id="EAQ04805.1"/>
    </source>
</evidence>
<evidence type="ECO:0000259" key="3">
    <source>
        <dbReference type="Pfam" id="PF00501"/>
    </source>
</evidence>
<dbReference type="EMBL" id="AAMO01000001">
    <property type="protein sequence ID" value="EAQ04805.1"/>
    <property type="molecule type" value="Genomic_DNA"/>
</dbReference>
<dbReference type="RefSeq" id="WP_009805422.1">
    <property type="nucleotide sequence ID" value="NZ_CH724131.1"/>
</dbReference>
<dbReference type="GO" id="GO:0031956">
    <property type="term" value="F:medium-chain fatty acid-CoA ligase activity"/>
    <property type="evidence" value="ECO:0007669"/>
    <property type="project" value="TreeGrafter"/>
</dbReference>
<sequence>MTLTDELRAIEPDEDTRKAYRDSGVWRNRTIAQDAEELAKTEPSKVLWVEGDNRLTAGDAYGKARKLAAGLYHRGLRPGDVVSFQLPNWTEAVILDIACVMLGLVVNPIVPIYRNAELELILKDCGARALFIPEAFRSVDHADMVDALRPNLPDLHDVIVVRGTPRDGMSSFDDLLATTDTDIPWPDQRPEAVKMIMYTSGTTGRPKGVLHSHETMARAMHACFDHWGIQTDDWVLMPSPVTHVTGFSYGIEWPLVAGTRTILMQQWDAARATELIDQNNVVATVGATPFLAELISAAETAGSRLESLRVFGCGGAAVPPALIRKANTTFANTCAFRIFGSTEVPVVTLGYLGDDTADLAADTDGEIIDYEVRIVDDHGNDGAEEGEILVRGPSQYLGYLSPQDRIGAEDEQGYFRTGDIGSFVSGKGLVITGRKKDLIIRGGENLSAKEIEDVLHTHEAIKEAAVVAMPHKRLGETVCAFVIPSGVNQPDVAFLVDFLDGCGLARQKFPECVRYVTDLPRTSSGKVRKDLLRKEIAEYVSSAAERA</sequence>
<organism evidence="5 6">
    <name type="scientific">Pseudooceanicola batsensis (strain ATCC BAA-863 / DSM 15984 / KCTC 12145 / HTCC2597)</name>
    <name type="common">Oceanicola batsensis</name>
    <dbReference type="NCBI Taxonomy" id="252305"/>
    <lineage>
        <taxon>Bacteria</taxon>
        <taxon>Pseudomonadati</taxon>
        <taxon>Pseudomonadota</taxon>
        <taxon>Alphaproteobacteria</taxon>
        <taxon>Rhodobacterales</taxon>
        <taxon>Paracoccaceae</taxon>
        <taxon>Pseudooceanicola</taxon>
    </lineage>
</organism>
<proteinExistence type="inferred from homology"/>
<protein>
    <recommendedName>
        <fullName evidence="7">Cyclohexanecarboxylate-CoA ligase</fullName>
    </recommendedName>
</protein>
<evidence type="ECO:0000256" key="1">
    <source>
        <dbReference type="ARBA" id="ARBA00006432"/>
    </source>
</evidence>
<evidence type="ECO:0000259" key="4">
    <source>
        <dbReference type="Pfam" id="PF13193"/>
    </source>
</evidence>
<dbReference type="HOGENOM" id="CLU_000022_59_7_5"/>
<feature type="domain" description="AMP-dependent synthetase/ligase" evidence="3">
    <location>
        <begin position="37"/>
        <end position="400"/>
    </location>
</feature>
<dbReference type="STRING" id="252305.OB2597_05965"/>
<dbReference type="Gene3D" id="3.30.300.30">
    <property type="match status" value="1"/>
</dbReference>
<comment type="caution">
    <text evidence="5">The sequence shown here is derived from an EMBL/GenBank/DDBJ whole genome shotgun (WGS) entry which is preliminary data.</text>
</comment>
<dbReference type="eggNOG" id="COG0318">
    <property type="taxonomic scope" value="Bacteria"/>
</dbReference>
<evidence type="ECO:0000313" key="6">
    <source>
        <dbReference type="Proteomes" id="UP000004318"/>
    </source>
</evidence>
<dbReference type="GO" id="GO:0006631">
    <property type="term" value="P:fatty acid metabolic process"/>
    <property type="evidence" value="ECO:0007669"/>
    <property type="project" value="TreeGrafter"/>
</dbReference>
<keyword evidence="6" id="KW-1185">Reference proteome</keyword>
<dbReference type="InterPro" id="IPR042099">
    <property type="entry name" value="ANL_N_sf"/>
</dbReference>
<keyword evidence="2" id="KW-0436">Ligase</keyword>
<dbReference type="InterPro" id="IPR000873">
    <property type="entry name" value="AMP-dep_synth/lig_dom"/>
</dbReference>
<dbReference type="PANTHER" id="PTHR43201:SF5">
    <property type="entry name" value="MEDIUM-CHAIN ACYL-COA LIGASE ACSF2, MITOCHONDRIAL"/>
    <property type="match status" value="1"/>
</dbReference>
<accession>A3TT28</accession>